<dbReference type="EMBL" id="CP060780">
    <property type="protein sequence ID" value="QNP43990.1"/>
    <property type="molecule type" value="Genomic_DNA"/>
</dbReference>
<reference evidence="2 3" key="1">
    <citation type="submission" date="2020-08" db="EMBL/GenBank/DDBJ databases">
        <title>Genome sequence of Sphingomonas daechungensis KACC 18115T.</title>
        <authorList>
            <person name="Hyun D.-W."/>
            <person name="Bae J.-W."/>
        </authorList>
    </citation>
    <scope>NUCLEOTIDE SEQUENCE [LARGE SCALE GENOMIC DNA]</scope>
    <source>
        <strain evidence="2 3">KACC 18115</strain>
    </source>
</reference>
<proteinExistence type="predicted"/>
<evidence type="ECO:0000313" key="3">
    <source>
        <dbReference type="Proteomes" id="UP000516134"/>
    </source>
</evidence>
<keyword evidence="3" id="KW-1185">Reference proteome</keyword>
<feature type="region of interest" description="Disordered" evidence="1">
    <location>
        <begin position="1"/>
        <end position="40"/>
    </location>
</feature>
<evidence type="ECO:0000313" key="2">
    <source>
        <dbReference type="EMBL" id="QNP43990.1"/>
    </source>
</evidence>
<sequence length="61" mass="6937">MKHRSDAATRQPQNQPPQPLAGPGEQRPQQFDEEDEADAFIRWLAHGEAGRLGEPNYVQLR</sequence>
<dbReference type="Proteomes" id="UP000516134">
    <property type="component" value="Chromosome"/>
</dbReference>
<name>A0ABX6T2I4_9SPHN</name>
<accession>A0ABX6T2I4</accession>
<organism evidence="2 3">
    <name type="scientific">Sphingomonas daechungensis</name>
    <dbReference type="NCBI Taxonomy" id="1176646"/>
    <lineage>
        <taxon>Bacteria</taxon>
        <taxon>Pseudomonadati</taxon>
        <taxon>Pseudomonadota</taxon>
        <taxon>Alphaproteobacteria</taxon>
        <taxon>Sphingomonadales</taxon>
        <taxon>Sphingomonadaceae</taxon>
        <taxon>Sphingomonas</taxon>
    </lineage>
</organism>
<gene>
    <name evidence="2" type="ORF">H9L15_05175</name>
</gene>
<evidence type="ECO:0000256" key="1">
    <source>
        <dbReference type="SAM" id="MobiDB-lite"/>
    </source>
</evidence>
<protein>
    <submittedName>
        <fullName evidence="2">Uncharacterized protein</fullName>
    </submittedName>
</protein>
<dbReference type="RefSeq" id="WP_187715413.1">
    <property type="nucleotide sequence ID" value="NZ_BAABJC010000001.1"/>
</dbReference>